<dbReference type="OrthoDB" id="421075at2759"/>
<evidence type="ECO:0000256" key="3">
    <source>
        <dbReference type="PROSITE-ProRule" id="PRU00339"/>
    </source>
</evidence>
<dbReference type="EMBL" id="VWRR01000012">
    <property type="protein sequence ID" value="KAF6002068.1"/>
    <property type="molecule type" value="Genomic_DNA"/>
</dbReference>
<gene>
    <name evidence="4" type="ORF">F1559_004145</name>
</gene>
<dbReference type="PROSITE" id="PS50005">
    <property type="entry name" value="TPR"/>
    <property type="match status" value="1"/>
</dbReference>
<dbReference type="AlphaFoldDB" id="A0A7J7IGB9"/>
<accession>A0A7J7IGB9</accession>
<keyword evidence="5" id="KW-1185">Reference proteome</keyword>
<dbReference type="Proteomes" id="UP000530660">
    <property type="component" value="Unassembled WGS sequence"/>
</dbReference>
<keyword evidence="2 3" id="KW-0802">TPR repeat</keyword>
<dbReference type="SUPFAM" id="SSF48452">
    <property type="entry name" value="TPR-like"/>
    <property type="match status" value="1"/>
</dbReference>
<evidence type="ECO:0000256" key="2">
    <source>
        <dbReference type="ARBA" id="ARBA00022803"/>
    </source>
</evidence>
<dbReference type="PANTHER" id="PTHR15704:SF7">
    <property type="entry name" value="SUPERKILLER COMPLEX PROTEIN 3"/>
    <property type="match status" value="1"/>
</dbReference>
<dbReference type="GO" id="GO:0055087">
    <property type="term" value="C:Ski complex"/>
    <property type="evidence" value="ECO:0007669"/>
    <property type="project" value="InterPro"/>
</dbReference>
<dbReference type="GO" id="GO:0006401">
    <property type="term" value="P:RNA catabolic process"/>
    <property type="evidence" value="ECO:0007669"/>
    <property type="project" value="InterPro"/>
</dbReference>
<organism evidence="4 5">
    <name type="scientific">Cyanidiococcus yangmingshanensis</name>
    <dbReference type="NCBI Taxonomy" id="2690220"/>
    <lineage>
        <taxon>Eukaryota</taxon>
        <taxon>Rhodophyta</taxon>
        <taxon>Bangiophyceae</taxon>
        <taxon>Cyanidiales</taxon>
        <taxon>Cyanidiaceae</taxon>
        <taxon>Cyanidiococcus</taxon>
    </lineage>
</organism>
<dbReference type="InterPro" id="IPR019734">
    <property type="entry name" value="TPR_rpt"/>
</dbReference>
<dbReference type="SMART" id="SM00028">
    <property type="entry name" value="TPR"/>
    <property type="match status" value="2"/>
</dbReference>
<reference evidence="4 5" key="1">
    <citation type="journal article" date="2020" name="J. Phycol.">
        <title>Comparative genome analysis reveals Cyanidiococcus gen. nov., a new extremophilic red algal genus sister to Cyanidioschyzon (Cyanidioschyzonaceae, Rhodophyta).</title>
        <authorList>
            <person name="Liu S.-L."/>
            <person name="Chiang Y.-R."/>
            <person name="Yoon H.S."/>
            <person name="Fu H.-Y."/>
        </authorList>
    </citation>
    <scope>NUCLEOTIDE SEQUENCE [LARGE SCALE GENOMIC DNA]</scope>
    <source>
        <strain evidence="4 5">THAL066</strain>
    </source>
</reference>
<sequence length="350" mass="39979">MEKEPQLSLAALLRQAKEALRERQYDRTLQYARQVLQRDRDNYFAYVFVGAAAAGLGERERALQAYQRATALRPADLLAWRGLCESAAEATGSESDAYWNAVIAGCDRCLEAELEVQNERVIAQLLRHRWRALSVLSERTPLTCCFEELDCKRLQALFEYEHRDPSVPEWMTIARCARMSTAHGLRSLWKWIQRVALTAWQQEPALLSSYIDVSIRMWQCASERALLFQEWITGAERGDLICLSVLGELLAEDTAPSDLVENRLFWSQCIAHRMPYEQCVIGAGWVLIQLASVRHDPTEDERRFPKSFSGPREDTPRTVECTTILYRCPYSRLVLVCAFTTGMTSFALAA</sequence>
<keyword evidence="1" id="KW-0677">Repeat</keyword>
<dbReference type="Gene3D" id="1.25.40.10">
    <property type="entry name" value="Tetratricopeptide repeat domain"/>
    <property type="match status" value="1"/>
</dbReference>
<comment type="caution">
    <text evidence="4">The sequence shown here is derived from an EMBL/GenBank/DDBJ whole genome shotgun (WGS) entry which is preliminary data.</text>
</comment>
<evidence type="ECO:0000313" key="5">
    <source>
        <dbReference type="Proteomes" id="UP000530660"/>
    </source>
</evidence>
<evidence type="ECO:0000256" key="1">
    <source>
        <dbReference type="ARBA" id="ARBA00022737"/>
    </source>
</evidence>
<proteinExistence type="predicted"/>
<evidence type="ECO:0000313" key="4">
    <source>
        <dbReference type="EMBL" id="KAF6002068.1"/>
    </source>
</evidence>
<dbReference type="PANTHER" id="PTHR15704">
    <property type="entry name" value="SUPERKILLER 3 PROTEIN-RELATED"/>
    <property type="match status" value="1"/>
</dbReference>
<name>A0A7J7IGB9_9RHOD</name>
<protein>
    <submittedName>
        <fullName evidence="4">Uncharacterized protein</fullName>
    </submittedName>
</protein>
<dbReference type="InterPro" id="IPR039226">
    <property type="entry name" value="Ski3/TTC37"/>
</dbReference>
<feature type="repeat" description="TPR" evidence="3">
    <location>
        <begin position="43"/>
        <end position="76"/>
    </location>
</feature>
<dbReference type="InterPro" id="IPR011990">
    <property type="entry name" value="TPR-like_helical_dom_sf"/>
</dbReference>